<keyword evidence="3" id="KW-0067">ATP-binding</keyword>
<dbReference type="Pfam" id="PF00005">
    <property type="entry name" value="ABC_tran"/>
    <property type="match status" value="1"/>
</dbReference>
<dbReference type="InterPro" id="IPR003593">
    <property type="entry name" value="AAA+_ATPase"/>
</dbReference>
<dbReference type="PROSITE" id="PS50893">
    <property type="entry name" value="ABC_TRANSPORTER_2"/>
    <property type="match status" value="1"/>
</dbReference>
<comment type="caution">
    <text evidence="5">The sequence shown here is derived from an EMBL/GenBank/DDBJ whole genome shotgun (WGS) entry which is preliminary data.</text>
</comment>
<dbReference type="GO" id="GO:0005524">
    <property type="term" value="F:ATP binding"/>
    <property type="evidence" value="ECO:0007669"/>
    <property type="project" value="UniProtKB-KW"/>
</dbReference>
<protein>
    <submittedName>
        <fullName evidence="5">Fe-S cluster assembly ATPase SufC</fullName>
    </submittedName>
</protein>
<evidence type="ECO:0000256" key="1">
    <source>
        <dbReference type="ARBA" id="ARBA00006216"/>
    </source>
</evidence>
<dbReference type="SUPFAM" id="SSF52540">
    <property type="entry name" value="P-loop containing nucleoside triphosphate hydrolases"/>
    <property type="match status" value="1"/>
</dbReference>
<sequence>MLQLKTISVSINKKLILKNLSYHFKKGKVYAIMGPNGSGKSTLAYAIAGHPNYKLEVGSLKFEGSDVTNLSPDKRAKRGIFLSFQTPHSLAGVNVFQLLRIALLGKEDPLTVKQKIEKIAKKLEIKKDLIERSLNVGTSGGEKKKLELLQAAVLDPKLLIFDEIDTGVDIDALRTIAKFMSENRYGKTYLLITHYNRILHYIKPDRVLVLMAGKLVKEGNAKLAVEIEKKGYKRVVSS</sequence>
<reference evidence="5 6" key="1">
    <citation type="journal article" date="2016" name="Nat. Commun.">
        <title>Thousands of microbial genomes shed light on interconnected biogeochemical processes in an aquifer system.</title>
        <authorList>
            <person name="Anantharaman K."/>
            <person name="Brown C.T."/>
            <person name="Hug L.A."/>
            <person name="Sharon I."/>
            <person name="Castelle C.J."/>
            <person name="Probst A.J."/>
            <person name="Thomas B.C."/>
            <person name="Singh A."/>
            <person name="Wilkins M.J."/>
            <person name="Karaoz U."/>
            <person name="Brodie E.L."/>
            <person name="Williams K.H."/>
            <person name="Hubbard S.S."/>
            <person name="Banfield J.F."/>
        </authorList>
    </citation>
    <scope>NUCLEOTIDE SEQUENCE [LARGE SCALE GENOMIC DNA]</scope>
</reference>
<dbReference type="PANTHER" id="PTHR43204">
    <property type="entry name" value="ABC TRANSPORTER I FAMILY MEMBER 6, CHLOROPLASTIC"/>
    <property type="match status" value="1"/>
</dbReference>
<dbReference type="InterPro" id="IPR010230">
    <property type="entry name" value="FeS-cluster_ATPase_SufC"/>
</dbReference>
<evidence type="ECO:0000256" key="2">
    <source>
        <dbReference type="ARBA" id="ARBA00022741"/>
    </source>
</evidence>
<evidence type="ECO:0000259" key="4">
    <source>
        <dbReference type="PROSITE" id="PS50893"/>
    </source>
</evidence>
<dbReference type="CDD" id="cd03217">
    <property type="entry name" value="ABC_FeS_Assembly"/>
    <property type="match status" value="1"/>
</dbReference>
<organism evidence="5 6">
    <name type="scientific">Candidatus Roizmanbacteria bacterium RIFCSPLOWO2_01_FULL_37_16</name>
    <dbReference type="NCBI Taxonomy" id="1802058"/>
    <lineage>
        <taxon>Bacteria</taxon>
        <taxon>Candidatus Roizmaniibacteriota</taxon>
    </lineage>
</organism>
<name>A0A1F7ILM8_9BACT</name>
<dbReference type="NCBIfam" id="TIGR01978">
    <property type="entry name" value="sufC"/>
    <property type="match status" value="1"/>
</dbReference>
<feature type="domain" description="ABC transporter" evidence="4">
    <location>
        <begin position="2"/>
        <end position="237"/>
    </location>
</feature>
<comment type="similarity">
    <text evidence="1">Belongs to the ABC transporter superfamily. Ycf16 family.</text>
</comment>
<dbReference type="InterPro" id="IPR027417">
    <property type="entry name" value="P-loop_NTPase"/>
</dbReference>
<proteinExistence type="inferred from homology"/>
<dbReference type="EMBL" id="MGAI01000031">
    <property type="protein sequence ID" value="OGK44294.1"/>
    <property type="molecule type" value="Genomic_DNA"/>
</dbReference>
<dbReference type="AlphaFoldDB" id="A0A1F7ILM8"/>
<evidence type="ECO:0000313" key="6">
    <source>
        <dbReference type="Proteomes" id="UP000178040"/>
    </source>
</evidence>
<accession>A0A1F7ILM8</accession>
<keyword evidence="2" id="KW-0547">Nucleotide-binding</keyword>
<gene>
    <name evidence="5" type="ORF">A3B40_01495</name>
</gene>
<evidence type="ECO:0000256" key="3">
    <source>
        <dbReference type="ARBA" id="ARBA00022840"/>
    </source>
</evidence>
<dbReference type="GO" id="GO:0016887">
    <property type="term" value="F:ATP hydrolysis activity"/>
    <property type="evidence" value="ECO:0007669"/>
    <property type="project" value="InterPro"/>
</dbReference>
<evidence type="ECO:0000313" key="5">
    <source>
        <dbReference type="EMBL" id="OGK44294.1"/>
    </source>
</evidence>
<dbReference type="SMART" id="SM00382">
    <property type="entry name" value="AAA"/>
    <property type="match status" value="1"/>
</dbReference>
<dbReference type="InterPro" id="IPR003439">
    <property type="entry name" value="ABC_transporter-like_ATP-bd"/>
</dbReference>
<dbReference type="Proteomes" id="UP000178040">
    <property type="component" value="Unassembled WGS sequence"/>
</dbReference>
<dbReference type="PANTHER" id="PTHR43204:SF1">
    <property type="entry name" value="ABC TRANSPORTER I FAMILY MEMBER 6, CHLOROPLASTIC"/>
    <property type="match status" value="1"/>
</dbReference>
<dbReference type="Gene3D" id="3.40.50.300">
    <property type="entry name" value="P-loop containing nucleotide triphosphate hydrolases"/>
    <property type="match status" value="1"/>
</dbReference>